<dbReference type="PANTHER" id="PTHR46288">
    <property type="entry name" value="PHORBOL-ESTER/DAG-TYPE DOMAIN-CONTAINING PROTEIN"/>
    <property type="match status" value="1"/>
</dbReference>
<dbReference type="InterPro" id="IPR046349">
    <property type="entry name" value="C1-like_sf"/>
</dbReference>
<organism evidence="3 4">
    <name type="scientific">Dillenia turbinata</name>
    <dbReference type="NCBI Taxonomy" id="194707"/>
    <lineage>
        <taxon>Eukaryota</taxon>
        <taxon>Viridiplantae</taxon>
        <taxon>Streptophyta</taxon>
        <taxon>Embryophyta</taxon>
        <taxon>Tracheophyta</taxon>
        <taxon>Spermatophyta</taxon>
        <taxon>Magnoliopsida</taxon>
        <taxon>eudicotyledons</taxon>
        <taxon>Gunneridae</taxon>
        <taxon>Pentapetalae</taxon>
        <taxon>Dilleniales</taxon>
        <taxon>Dilleniaceae</taxon>
        <taxon>Dillenia</taxon>
    </lineage>
</organism>
<evidence type="ECO:0000256" key="1">
    <source>
        <dbReference type="ARBA" id="ARBA00022737"/>
    </source>
</evidence>
<dbReference type="SUPFAM" id="SSF52540">
    <property type="entry name" value="P-loop containing nucleoside triphosphate hydrolases"/>
    <property type="match status" value="1"/>
</dbReference>
<protein>
    <recommendedName>
        <fullName evidence="2">DC1 domain-containing protein</fullName>
    </recommendedName>
</protein>
<dbReference type="InterPro" id="IPR004146">
    <property type="entry name" value="DC1"/>
</dbReference>
<dbReference type="InterPro" id="IPR027417">
    <property type="entry name" value="P-loop_NTPase"/>
</dbReference>
<keyword evidence="4" id="KW-1185">Reference proteome</keyword>
<name>A0AAN8UTN7_9MAGN</name>
<gene>
    <name evidence="3" type="ORF">RJ641_020399</name>
</gene>
<dbReference type="Pfam" id="PF13671">
    <property type="entry name" value="AAA_33"/>
    <property type="match status" value="1"/>
</dbReference>
<evidence type="ECO:0000313" key="4">
    <source>
        <dbReference type="Proteomes" id="UP001370490"/>
    </source>
</evidence>
<dbReference type="SUPFAM" id="SSF57889">
    <property type="entry name" value="Cysteine-rich domain"/>
    <property type="match status" value="3"/>
</dbReference>
<proteinExistence type="predicted"/>
<reference evidence="3 4" key="1">
    <citation type="submission" date="2023-12" db="EMBL/GenBank/DDBJ databases">
        <title>A high-quality genome assembly for Dillenia turbinata (Dilleniales).</title>
        <authorList>
            <person name="Chanderbali A."/>
        </authorList>
    </citation>
    <scope>NUCLEOTIDE SEQUENCE [LARGE SCALE GENOMIC DNA]</scope>
    <source>
        <strain evidence="3">LSX21</strain>
        <tissue evidence="3">Leaf</tissue>
    </source>
</reference>
<dbReference type="Proteomes" id="UP001370490">
    <property type="component" value="Unassembled WGS sequence"/>
</dbReference>
<dbReference type="AlphaFoldDB" id="A0AAN8UTN7"/>
<keyword evidence="1" id="KW-0677">Repeat</keyword>
<evidence type="ECO:0000259" key="2">
    <source>
        <dbReference type="Pfam" id="PF03107"/>
    </source>
</evidence>
<dbReference type="Pfam" id="PF03107">
    <property type="entry name" value="C1_2"/>
    <property type="match status" value="3"/>
</dbReference>
<dbReference type="Gene3D" id="3.40.50.300">
    <property type="entry name" value="P-loop containing nucleotide triphosphate hydrolases"/>
    <property type="match status" value="1"/>
</dbReference>
<feature type="domain" description="DC1" evidence="2">
    <location>
        <begin position="256"/>
        <end position="303"/>
    </location>
</feature>
<dbReference type="PANTHER" id="PTHR46288:SF27">
    <property type="entry name" value="CYSTEINE_HISTIDINE-RICH C1 DOMAIN FAMILY PROTEIN"/>
    <property type="match status" value="1"/>
</dbReference>
<comment type="caution">
    <text evidence="3">The sequence shown here is derived from an EMBL/GenBank/DDBJ whole genome shotgun (WGS) entry which is preliminary data.</text>
</comment>
<feature type="domain" description="DC1" evidence="2">
    <location>
        <begin position="321"/>
        <end position="361"/>
    </location>
</feature>
<accession>A0AAN8UTN7</accession>
<dbReference type="EMBL" id="JBAMMX010000025">
    <property type="protein sequence ID" value="KAK6915282.1"/>
    <property type="molecule type" value="Genomic_DNA"/>
</dbReference>
<feature type="domain" description="DC1" evidence="2">
    <location>
        <begin position="442"/>
        <end position="478"/>
    </location>
</feature>
<sequence>MEKVEGRVVIALQGYPCTGKTTLARALAKDLKWPVISLEDIRDSILSVEGYKMADFRQVPETKKMLCYQVAWGMVRTQLVSKHSVVVDSPLLDHENINRVAYLAYRNDAALIVVECKAPNQSKWESWLKDRVAGESNSGWYELSSTEHLSSQVKEKYGDLMLEFVVPGIPKIAVDMTSPVEIEEHVSTVKQFIASDFDLHRSSFREMIDLTIREAAARSGAEERAEERYEDGEWEYTKVGKEKLESPEEKEIYHYCHKHDLTFSEEVTVDDKEMIRCNLCLQPISAPIYSCSNCSYFLHKSCAELRLPDLIDADIHGSSDPLILVKSPKIFNCSVCRLPTKEIIYGCTTKGCSFVAHIACALLPHRFVPEDGHKHPLSYSALPNQQFVCTACGDSVKDTFYKCFNLEADPCRDVFHINCGLLPRFVRHEVQPKKCWFRLIFAYEKKEVFCDVCETEVDTDHWAYYCAKCDIMSHLRCAISDDIWDSRIASYHAYEMLACVNEDDEPNTSTSEQI</sequence>
<evidence type="ECO:0000313" key="3">
    <source>
        <dbReference type="EMBL" id="KAK6915282.1"/>
    </source>
</evidence>